<evidence type="ECO:0000256" key="4">
    <source>
        <dbReference type="SAM" id="Phobius"/>
    </source>
</evidence>
<evidence type="ECO:0000313" key="7">
    <source>
        <dbReference type="Proteomes" id="UP000244924"/>
    </source>
</evidence>
<dbReference type="InterPro" id="IPR018062">
    <property type="entry name" value="HTH_AraC-typ_CS"/>
</dbReference>
<dbReference type="PROSITE" id="PS00041">
    <property type="entry name" value="HTH_ARAC_FAMILY_1"/>
    <property type="match status" value="1"/>
</dbReference>
<keyword evidence="3" id="KW-0804">Transcription</keyword>
<feature type="transmembrane region" description="Helical" evidence="4">
    <location>
        <begin position="183"/>
        <end position="203"/>
    </location>
</feature>
<name>A0A2R8BN60_9RHOB</name>
<evidence type="ECO:0000313" key="6">
    <source>
        <dbReference type="EMBL" id="SPH24791.1"/>
    </source>
</evidence>
<dbReference type="InterPro" id="IPR018060">
    <property type="entry name" value="HTH_AraC"/>
</dbReference>
<organism evidence="6 7">
    <name type="scientific">Albidovulum aquaemixtae</name>
    <dbReference type="NCBI Taxonomy" id="1542388"/>
    <lineage>
        <taxon>Bacteria</taxon>
        <taxon>Pseudomonadati</taxon>
        <taxon>Pseudomonadota</taxon>
        <taxon>Alphaproteobacteria</taxon>
        <taxon>Rhodobacterales</taxon>
        <taxon>Paracoccaceae</taxon>
        <taxon>Albidovulum</taxon>
    </lineage>
</organism>
<dbReference type="Gene3D" id="1.10.10.60">
    <property type="entry name" value="Homeodomain-like"/>
    <property type="match status" value="1"/>
</dbReference>
<dbReference type="PANTHER" id="PTHR43280:SF29">
    <property type="entry name" value="ARAC-FAMILY TRANSCRIPTIONAL REGULATOR"/>
    <property type="match status" value="1"/>
</dbReference>
<dbReference type="RefSeq" id="WP_108854791.1">
    <property type="nucleotide sequence ID" value="NZ_OMOQ01000004.1"/>
</dbReference>
<feature type="domain" description="HTH araC/xylS-type" evidence="5">
    <location>
        <begin position="230"/>
        <end position="334"/>
    </location>
</feature>
<evidence type="ECO:0000256" key="2">
    <source>
        <dbReference type="ARBA" id="ARBA00023125"/>
    </source>
</evidence>
<keyword evidence="2" id="KW-0238">DNA-binding</keyword>
<dbReference type="GO" id="GO:0003700">
    <property type="term" value="F:DNA-binding transcription factor activity"/>
    <property type="evidence" value="ECO:0007669"/>
    <property type="project" value="InterPro"/>
</dbReference>
<keyword evidence="7" id="KW-1185">Reference proteome</keyword>
<gene>
    <name evidence="6" type="ORF">DEA8626_03828</name>
</gene>
<dbReference type="SUPFAM" id="SSF46689">
    <property type="entry name" value="Homeodomain-like"/>
    <property type="match status" value="1"/>
</dbReference>
<feature type="transmembrane region" description="Helical" evidence="4">
    <location>
        <begin position="35"/>
        <end position="57"/>
    </location>
</feature>
<keyword evidence="4" id="KW-1133">Transmembrane helix</keyword>
<keyword evidence="4" id="KW-0812">Transmembrane</keyword>
<protein>
    <recommendedName>
        <fullName evidence="5">HTH araC/xylS-type domain-containing protein</fullName>
    </recommendedName>
</protein>
<sequence>MEGILPIDTALRGAAGGFALLLAAFALVPPRRGPAGLSLALLGLGLASYLLVSAPAFDAAPPAPLYAPVVIAMALPAILWWAGLEFFDEAAPFRAYVVPLGLIVVATALATFAWPPAGLVRGGLVVLLYLHLFYIAWKSGPGDLIEARRGLRRVFLGLGALLGIAITAEELGLLTGLLGPEKFVLQAASLAALLGAFLTWFAANRETMFRDAPARPRPLALTAAEHAVLDRLTAAMEAGVWAEEGLTIGQLAGALGTTEHRLRRVINQGLGYRNFARFLNERRIARAREILSEPARADTPILTLAYEVGFASLGPFNRAFRDITGLSPSEFRATAQPIPDKATPKPE</sequence>
<dbReference type="SMART" id="SM00342">
    <property type="entry name" value="HTH_ARAC"/>
    <property type="match status" value="1"/>
</dbReference>
<keyword evidence="4" id="KW-0472">Membrane</keyword>
<accession>A0A2R8BN60</accession>
<dbReference type="OrthoDB" id="9816011at2"/>
<evidence type="ECO:0000256" key="1">
    <source>
        <dbReference type="ARBA" id="ARBA00023015"/>
    </source>
</evidence>
<evidence type="ECO:0000256" key="3">
    <source>
        <dbReference type="ARBA" id="ARBA00023163"/>
    </source>
</evidence>
<feature type="transmembrane region" description="Helical" evidence="4">
    <location>
        <begin position="63"/>
        <end position="83"/>
    </location>
</feature>
<dbReference type="GO" id="GO:0043565">
    <property type="term" value="F:sequence-specific DNA binding"/>
    <property type="evidence" value="ECO:0007669"/>
    <property type="project" value="InterPro"/>
</dbReference>
<dbReference type="EMBL" id="OMOQ01000004">
    <property type="protein sequence ID" value="SPH24791.1"/>
    <property type="molecule type" value="Genomic_DNA"/>
</dbReference>
<reference evidence="6 7" key="1">
    <citation type="submission" date="2018-03" db="EMBL/GenBank/DDBJ databases">
        <authorList>
            <person name="Keele B.F."/>
        </authorList>
    </citation>
    <scope>NUCLEOTIDE SEQUENCE [LARGE SCALE GENOMIC DNA]</scope>
    <source>
        <strain evidence="6 7">CECT 8626</strain>
    </source>
</reference>
<dbReference type="Pfam" id="PF12833">
    <property type="entry name" value="HTH_18"/>
    <property type="match status" value="1"/>
</dbReference>
<dbReference type="Proteomes" id="UP000244924">
    <property type="component" value="Unassembled WGS sequence"/>
</dbReference>
<feature type="transmembrane region" description="Helical" evidence="4">
    <location>
        <begin position="120"/>
        <end position="137"/>
    </location>
</feature>
<proteinExistence type="predicted"/>
<dbReference type="PANTHER" id="PTHR43280">
    <property type="entry name" value="ARAC-FAMILY TRANSCRIPTIONAL REGULATOR"/>
    <property type="match status" value="1"/>
</dbReference>
<dbReference type="PROSITE" id="PS01124">
    <property type="entry name" value="HTH_ARAC_FAMILY_2"/>
    <property type="match status" value="1"/>
</dbReference>
<feature type="transmembrane region" description="Helical" evidence="4">
    <location>
        <begin position="12"/>
        <end position="28"/>
    </location>
</feature>
<keyword evidence="1" id="KW-0805">Transcription regulation</keyword>
<evidence type="ECO:0000259" key="5">
    <source>
        <dbReference type="PROSITE" id="PS01124"/>
    </source>
</evidence>
<dbReference type="AlphaFoldDB" id="A0A2R8BN60"/>
<feature type="transmembrane region" description="Helical" evidence="4">
    <location>
        <begin position="95"/>
        <end position="114"/>
    </location>
</feature>
<dbReference type="InterPro" id="IPR009057">
    <property type="entry name" value="Homeodomain-like_sf"/>
</dbReference>